<sequence>MRLLSLNQFVTPGLQFGIPRGSFLEESRGETKQKMGGVRVYWRRSRRSYQKLKPETGRVAVTRVGCRRPRLSWSRLDLLKLARLMSPKKWLVRLRDAYVDMMIRWSSSRACPAGVIVDVGASAFGEARLKEYDRKVVKELHKLIVLAESQGKAVMVEPVVQIPSRSIPEEIEV</sequence>
<organism evidence="1 2">
    <name type="scientific">Melastoma candidum</name>
    <dbReference type="NCBI Taxonomy" id="119954"/>
    <lineage>
        <taxon>Eukaryota</taxon>
        <taxon>Viridiplantae</taxon>
        <taxon>Streptophyta</taxon>
        <taxon>Embryophyta</taxon>
        <taxon>Tracheophyta</taxon>
        <taxon>Spermatophyta</taxon>
        <taxon>Magnoliopsida</taxon>
        <taxon>eudicotyledons</taxon>
        <taxon>Gunneridae</taxon>
        <taxon>Pentapetalae</taxon>
        <taxon>rosids</taxon>
        <taxon>malvids</taxon>
        <taxon>Myrtales</taxon>
        <taxon>Melastomataceae</taxon>
        <taxon>Melastomatoideae</taxon>
        <taxon>Melastomateae</taxon>
        <taxon>Melastoma</taxon>
    </lineage>
</organism>
<proteinExistence type="predicted"/>
<keyword evidence="2" id="KW-1185">Reference proteome</keyword>
<dbReference type="EMBL" id="CM042888">
    <property type="protein sequence ID" value="KAI4326494.1"/>
    <property type="molecule type" value="Genomic_DNA"/>
</dbReference>
<accession>A0ACB9MSL8</accession>
<evidence type="ECO:0000313" key="1">
    <source>
        <dbReference type="EMBL" id="KAI4326494.1"/>
    </source>
</evidence>
<reference evidence="2" key="1">
    <citation type="journal article" date="2023" name="Front. Plant Sci.">
        <title>Chromosomal-level genome assembly of Melastoma candidum provides insights into trichome evolution.</title>
        <authorList>
            <person name="Zhong Y."/>
            <person name="Wu W."/>
            <person name="Sun C."/>
            <person name="Zou P."/>
            <person name="Liu Y."/>
            <person name="Dai S."/>
            <person name="Zhou R."/>
        </authorList>
    </citation>
    <scope>NUCLEOTIDE SEQUENCE [LARGE SCALE GENOMIC DNA]</scope>
</reference>
<gene>
    <name evidence="1" type="ORF">MLD38_031803</name>
</gene>
<protein>
    <submittedName>
        <fullName evidence="1">Uncharacterized protein</fullName>
    </submittedName>
</protein>
<name>A0ACB9MSL8_9MYRT</name>
<evidence type="ECO:0000313" key="2">
    <source>
        <dbReference type="Proteomes" id="UP001057402"/>
    </source>
</evidence>
<comment type="caution">
    <text evidence="1">The sequence shown here is derived from an EMBL/GenBank/DDBJ whole genome shotgun (WGS) entry which is preliminary data.</text>
</comment>
<dbReference type="Proteomes" id="UP001057402">
    <property type="component" value="Chromosome 9"/>
</dbReference>